<dbReference type="GO" id="GO:0005524">
    <property type="term" value="F:ATP binding"/>
    <property type="evidence" value="ECO:0007669"/>
    <property type="project" value="UniProtKB-KW"/>
</dbReference>
<dbReference type="OrthoDB" id="347435at2759"/>
<keyword evidence="6" id="KW-0418">Kinase</keyword>
<evidence type="ECO:0000256" key="1">
    <source>
        <dbReference type="ARBA" id="ARBA00004123"/>
    </source>
</evidence>
<dbReference type="Proteomes" id="UP000800097">
    <property type="component" value="Unassembled WGS sequence"/>
</dbReference>
<name>A0A6A6JVF0_WESOR</name>
<protein>
    <submittedName>
        <fullName evidence="10">P-loop containing nucleoside triphosphate hydrolase protein</fullName>
    </submittedName>
</protein>
<comment type="similarity">
    <text evidence="9">Belongs to the GLYK kinase family.</text>
</comment>
<dbReference type="GeneID" id="54555416"/>
<dbReference type="EMBL" id="ML986484">
    <property type="protein sequence ID" value="KAF2280572.1"/>
    <property type="molecule type" value="Genomic_DNA"/>
</dbReference>
<dbReference type="PANTHER" id="PTHR10285">
    <property type="entry name" value="URIDINE KINASE"/>
    <property type="match status" value="1"/>
</dbReference>
<organism evidence="10 11">
    <name type="scientific">Westerdykella ornata</name>
    <dbReference type="NCBI Taxonomy" id="318751"/>
    <lineage>
        <taxon>Eukaryota</taxon>
        <taxon>Fungi</taxon>
        <taxon>Dikarya</taxon>
        <taxon>Ascomycota</taxon>
        <taxon>Pezizomycotina</taxon>
        <taxon>Dothideomycetes</taxon>
        <taxon>Pleosporomycetidae</taxon>
        <taxon>Pleosporales</taxon>
        <taxon>Sporormiaceae</taxon>
        <taxon>Westerdykella</taxon>
    </lineage>
</organism>
<evidence type="ECO:0000256" key="7">
    <source>
        <dbReference type="ARBA" id="ARBA00022840"/>
    </source>
</evidence>
<dbReference type="GO" id="GO:0016301">
    <property type="term" value="F:kinase activity"/>
    <property type="evidence" value="ECO:0007669"/>
    <property type="project" value="UniProtKB-KW"/>
</dbReference>
<evidence type="ECO:0000256" key="8">
    <source>
        <dbReference type="ARBA" id="ARBA00023242"/>
    </source>
</evidence>
<dbReference type="RefSeq" id="XP_033658110.1">
    <property type="nucleotide sequence ID" value="XM_033802241.1"/>
</dbReference>
<dbReference type="SUPFAM" id="SSF52540">
    <property type="entry name" value="P-loop containing nucleoside triphosphate hydrolases"/>
    <property type="match status" value="1"/>
</dbReference>
<evidence type="ECO:0000256" key="6">
    <source>
        <dbReference type="ARBA" id="ARBA00022777"/>
    </source>
</evidence>
<reference evidence="10" key="1">
    <citation type="journal article" date="2020" name="Stud. Mycol.">
        <title>101 Dothideomycetes genomes: a test case for predicting lifestyles and emergence of pathogens.</title>
        <authorList>
            <person name="Haridas S."/>
            <person name="Albert R."/>
            <person name="Binder M."/>
            <person name="Bloem J."/>
            <person name="Labutti K."/>
            <person name="Salamov A."/>
            <person name="Andreopoulos B."/>
            <person name="Baker S."/>
            <person name="Barry K."/>
            <person name="Bills G."/>
            <person name="Bluhm B."/>
            <person name="Cannon C."/>
            <person name="Castanera R."/>
            <person name="Culley D."/>
            <person name="Daum C."/>
            <person name="Ezra D."/>
            <person name="Gonzalez J."/>
            <person name="Henrissat B."/>
            <person name="Kuo A."/>
            <person name="Liang C."/>
            <person name="Lipzen A."/>
            <person name="Lutzoni F."/>
            <person name="Magnuson J."/>
            <person name="Mondo S."/>
            <person name="Nolan M."/>
            <person name="Ohm R."/>
            <person name="Pangilinan J."/>
            <person name="Park H.-J."/>
            <person name="Ramirez L."/>
            <person name="Alfaro M."/>
            <person name="Sun H."/>
            <person name="Tritt A."/>
            <person name="Yoshinaga Y."/>
            <person name="Zwiers L.-H."/>
            <person name="Turgeon B."/>
            <person name="Goodwin S."/>
            <person name="Spatafora J."/>
            <person name="Crous P."/>
            <person name="Grigoriev I."/>
        </authorList>
    </citation>
    <scope>NUCLEOTIDE SEQUENCE</scope>
    <source>
        <strain evidence="10">CBS 379.55</strain>
    </source>
</reference>
<dbReference type="AlphaFoldDB" id="A0A6A6JVF0"/>
<keyword evidence="8" id="KW-0539">Nucleus</keyword>
<dbReference type="FunFam" id="3.40.50.300:FF:001691">
    <property type="entry name" value="Probable ATP-dependent kinase TDA10"/>
    <property type="match status" value="1"/>
</dbReference>
<evidence type="ECO:0000256" key="3">
    <source>
        <dbReference type="ARBA" id="ARBA00022490"/>
    </source>
</evidence>
<dbReference type="GO" id="GO:0005737">
    <property type="term" value="C:cytoplasm"/>
    <property type="evidence" value="ECO:0007669"/>
    <property type="project" value="UniProtKB-SubCell"/>
</dbReference>
<keyword evidence="4" id="KW-0808">Transferase</keyword>
<evidence type="ECO:0000256" key="4">
    <source>
        <dbReference type="ARBA" id="ARBA00022679"/>
    </source>
</evidence>
<gene>
    <name evidence="10" type="ORF">EI97DRAFT_490772</name>
</gene>
<keyword evidence="5" id="KW-0547">Nucleotide-binding</keyword>
<dbReference type="InterPro" id="IPR027417">
    <property type="entry name" value="P-loop_NTPase"/>
</dbReference>
<dbReference type="Gene3D" id="3.40.50.300">
    <property type="entry name" value="P-loop containing nucleotide triphosphate hydrolases"/>
    <property type="match status" value="1"/>
</dbReference>
<dbReference type="GO" id="GO:0005634">
    <property type="term" value="C:nucleus"/>
    <property type="evidence" value="ECO:0007669"/>
    <property type="project" value="UniProtKB-SubCell"/>
</dbReference>
<keyword evidence="10" id="KW-0378">Hydrolase</keyword>
<comment type="subcellular location">
    <subcellularLocation>
        <location evidence="2">Cytoplasm</location>
    </subcellularLocation>
    <subcellularLocation>
        <location evidence="1">Nucleus</location>
    </subcellularLocation>
</comment>
<proteinExistence type="inferred from homology"/>
<accession>A0A6A6JVF0</accession>
<keyword evidence="3" id="KW-0963">Cytoplasm</keyword>
<evidence type="ECO:0000256" key="5">
    <source>
        <dbReference type="ARBA" id="ARBA00022741"/>
    </source>
</evidence>
<keyword evidence="11" id="KW-1185">Reference proteome</keyword>
<evidence type="ECO:0000256" key="9">
    <source>
        <dbReference type="ARBA" id="ARBA00061312"/>
    </source>
</evidence>
<keyword evidence="7" id="KW-0067">ATP-binding</keyword>
<evidence type="ECO:0000256" key="2">
    <source>
        <dbReference type="ARBA" id="ARBA00004496"/>
    </source>
</evidence>
<dbReference type="GO" id="GO:0016787">
    <property type="term" value="F:hydrolase activity"/>
    <property type="evidence" value="ECO:0007669"/>
    <property type="project" value="UniProtKB-KW"/>
</dbReference>
<sequence>MSALESSIHRVLHILIPKLKSPSTQLHHPIVLGITGLQGSGKSTWASIIVDILQSQYQLRAITLSLDDLYKAHDGLVEQREKDPANNLFRTRGQPGTHDEQLASQFFSSLRNQDADSELRIPRFDKSKFHGEGDRLPEAEWPVVKGAVDILVFEGWCLGFQALPEDEVKRKYEASFSGTAQSQEEPESTNTLADHALSHLQDVNQNLRRYNESFMGPEHFDFLIHLDTDNLKNVYHWRAQQEEALIRSKGSGMSYEAVAAFVRGYMPAYELYLDGLRSGFFARNTGRQIRVVLDGERNVADLEVI</sequence>
<evidence type="ECO:0000313" key="10">
    <source>
        <dbReference type="EMBL" id="KAF2280572.1"/>
    </source>
</evidence>
<evidence type="ECO:0000313" key="11">
    <source>
        <dbReference type="Proteomes" id="UP000800097"/>
    </source>
</evidence>